<evidence type="ECO:0000256" key="1">
    <source>
        <dbReference type="SAM" id="SignalP"/>
    </source>
</evidence>
<comment type="caution">
    <text evidence="2">The sequence shown here is derived from an EMBL/GenBank/DDBJ whole genome shotgun (WGS) entry which is preliminary data.</text>
</comment>
<feature type="chain" id="PRO_5001480839" description="Lipoprotein" evidence="1">
    <location>
        <begin position="24"/>
        <end position="50"/>
    </location>
</feature>
<feature type="signal peptide" evidence="1">
    <location>
        <begin position="1"/>
        <end position="23"/>
    </location>
</feature>
<reference evidence="2 3" key="1">
    <citation type="submission" date="2014-02" db="EMBL/GenBank/DDBJ databases">
        <authorList>
            <person name="Sears C."/>
            <person name="Carroll K."/>
            <person name="Sack B.R."/>
            <person name="Qadri F."/>
            <person name="Myers L.L."/>
            <person name="Chung G.-T."/>
            <person name="Escheverria P."/>
            <person name="Fraser C.M."/>
            <person name="Sadzewicz L."/>
            <person name="Shefchek K.A."/>
            <person name="Tallon L."/>
            <person name="Das S.P."/>
            <person name="Daugherty S."/>
            <person name="Mongodin E.F."/>
        </authorList>
    </citation>
    <scope>NUCLEOTIDE SEQUENCE [LARGE SCALE GENOMIC DNA]</scope>
    <source>
        <strain evidence="3">3988T(B)14</strain>
    </source>
</reference>
<evidence type="ECO:0008006" key="4">
    <source>
        <dbReference type="Google" id="ProtNLM"/>
    </source>
</evidence>
<sequence>MKQKQFYFIYVFLLSMTFLGACSKDSPNELIPNTIVKIEIDKLPGKRIYF</sequence>
<evidence type="ECO:0000313" key="2">
    <source>
        <dbReference type="EMBL" id="EXY74725.1"/>
    </source>
</evidence>
<protein>
    <recommendedName>
        <fullName evidence="4">Lipoprotein</fullName>
    </recommendedName>
</protein>
<dbReference type="Proteomes" id="UP000020529">
    <property type="component" value="Unassembled WGS sequence"/>
</dbReference>
<proteinExistence type="predicted"/>
<name>A0A015W2N2_BACFG</name>
<dbReference type="EMBL" id="JGCY01000265">
    <property type="protein sequence ID" value="EXY74725.1"/>
    <property type="molecule type" value="Genomic_DNA"/>
</dbReference>
<organism evidence="2 3">
    <name type="scientific">Bacteroides fragilis str. 3988T(B)14</name>
    <dbReference type="NCBI Taxonomy" id="1339315"/>
    <lineage>
        <taxon>Bacteria</taxon>
        <taxon>Pseudomonadati</taxon>
        <taxon>Bacteroidota</taxon>
        <taxon>Bacteroidia</taxon>
        <taxon>Bacteroidales</taxon>
        <taxon>Bacteroidaceae</taxon>
        <taxon>Bacteroides</taxon>
    </lineage>
</organism>
<feature type="non-terminal residue" evidence="2">
    <location>
        <position position="50"/>
    </location>
</feature>
<evidence type="ECO:0000313" key="3">
    <source>
        <dbReference type="Proteomes" id="UP000020529"/>
    </source>
</evidence>
<gene>
    <name evidence="2" type="ORF">M124_1459</name>
</gene>
<accession>A0A015W2N2</accession>
<keyword evidence="1" id="KW-0732">Signal</keyword>
<dbReference type="AlphaFoldDB" id="A0A015W2N2"/>
<dbReference type="PROSITE" id="PS51257">
    <property type="entry name" value="PROKAR_LIPOPROTEIN"/>
    <property type="match status" value="1"/>
</dbReference>